<dbReference type="EMBL" id="CP000950">
    <property type="protein sequence ID" value="ACA67598.1"/>
    <property type="molecule type" value="Genomic_DNA"/>
</dbReference>
<name>A0A0H3B337_YERPY</name>
<reference evidence="2" key="1">
    <citation type="submission" date="2008-02" db="EMBL/GenBank/DDBJ databases">
        <title>Complete sequence of Yersinia pseudotuberculosis YPIII.</title>
        <authorList>
            <consortium name="US DOE Joint Genome Institute"/>
            <person name="Challacombe J.F."/>
            <person name="Bruce D."/>
            <person name="Detter J.C."/>
            <person name="Green L."/>
            <person name="Land M."/>
            <person name="Munk C."/>
            <person name="Lindler L.E."/>
            <person name="Nikolich M.P."/>
            <person name="Brettin T."/>
        </authorList>
    </citation>
    <scope>NUCLEOTIDE SEQUENCE</scope>
    <source>
        <strain evidence="2">YPIII</strain>
    </source>
</reference>
<keyword evidence="1" id="KW-0472">Membrane</keyword>
<sequence>MINERVLEADGFTGSPILAAIITASLLFSDGFSSLR</sequence>
<proteinExistence type="predicted"/>
<evidence type="ECO:0000313" key="2">
    <source>
        <dbReference type="EMBL" id="ACA67598.1"/>
    </source>
</evidence>
<dbReference type="KEGG" id="ypy:YPK_1300"/>
<accession>A0A0H3B337</accession>
<evidence type="ECO:0000256" key="1">
    <source>
        <dbReference type="SAM" id="Phobius"/>
    </source>
</evidence>
<keyword evidence="1" id="KW-1133">Transmembrane helix</keyword>
<dbReference type="AlphaFoldDB" id="A0A0H3B337"/>
<feature type="transmembrane region" description="Helical" evidence="1">
    <location>
        <begin position="12"/>
        <end position="32"/>
    </location>
</feature>
<protein>
    <submittedName>
        <fullName evidence="2">Uncharacterized protein</fullName>
    </submittedName>
</protein>
<keyword evidence="1" id="KW-0812">Transmembrane</keyword>
<gene>
    <name evidence="2" type="ordered locus">YPK_1300</name>
</gene>
<organism evidence="2">
    <name type="scientific">Yersinia pseudotuberculosis serotype O:3 (strain YPIII)</name>
    <dbReference type="NCBI Taxonomy" id="502800"/>
    <lineage>
        <taxon>Bacteria</taxon>
        <taxon>Pseudomonadati</taxon>
        <taxon>Pseudomonadota</taxon>
        <taxon>Gammaproteobacteria</taxon>
        <taxon>Enterobacterales</taxon>
        <taxon>Yersiniaceae</taxon>
        <taxon>Yersinia</taxon>
    </lineage>
</organism>